<dbReference type="PANTHER" id="PTHR36195:SF4">
    <property type="entry name" value="DOMAIN PROTEIN, PUTATIVE (AFU_ORTHOLOGUE AFUA_5G01990)-RELATED"/>
    <property type="match status" value="1"/>
</dbReference>
<dbReference type="STRING" id="1068978.AMETH_2929"/>
<dbReference type="PATRIC" id="fig|1068978.7.peg.3126"/>
<accession>A0A076MVJ6</accession>
<evidence type="ECO:0008006" key="3">
    <source>
        <dbReference type="Google" id="ProtNLM"/>
    </source>
</evidence>
<name>A0A076MVJ6_AMYME</name>
<organism evidence="1 2">
    <name type="scientific">Amycolatopsis methanolica 239</name>
    <dbReference type="NCBI Taxonomy" id="1068978"/>
    <lineage>
        <taxon>Bacteria</taxon>
        <taxon>Bacillati</taxon>
        <taxon>Actinomycetota</taxon>
        <taxon>Actinomycetes</taxon>
        <taxon>Pseudonocardiales</taxon>
        <taxon>Pseudonocardiaceae</taxon>
        <taxon>Amycolatopsis</taxon>
        <taxon>Amycolatopsis methanolica group</taxon>
    </lineage>
</organism>
<dbReference type="KEGG" id="amq:AMETH_2929"/>
<dbReference type="Proteomes" id="UP000062973">
    <property type="component" value="Chromosome"/>
</dbReference>
<dbReference type="PANTHER" id="PTHR36195">
    <property type="entry name" value="DOMAIN PROTEIN, PUTATIVE (AFU_ORTHOLOGUE AFUA_5G01990)-RELATED-RELATED"/>
    <property type="match status" value="1"/>
</dbReference>
<dbReference type="HOGENOM" id="CLU_046417_0_0_11"/>
<sequence>MMNWLKLLNDAVLGLVAAERRVDPWVRPAFDALVRPPVQALVQAALVRSRVPGSPVPAEETPLPGEAAATDEIVDLMSRFLHRHYPHGHALRAGNTKTYGVVRGSLRIHDGLPFPVRHGLFARPATYPAWVRFAGPGPFAPPDLKDNGVLSIGVKLVGVPGPKLLDDERHTLDLTGISAPTFTTPDVVENAKLQRQIGHDSPLWYFVNPRDSHLADLVMQGLYARTHSSPLDTPYWSCAAYLLGGGRAMQYRFVPRGARGRAPWNPSDDYLSEALRATLAQRQAGFDLCLQVQTEPRRMPVEDASIVWPERLSPPVRVATLVLDRQELDPAEQRARADSLSINPWHTIAEHRPLGSQNRARREVYQQLSRLRQDMNAVKHVEPGAERFFPEDGRG</sequence>
<gene>
    <name evidence="1" type="ORF">AMETH_2929</name>
</gene>
<proteinExistence type="predicted"/>
<dbReference type="SUPFAM" id="SSF56634">
    <property type="entry name" value="Heme-dependent catalase-like"/>
    <property type="match status" value="1"/>
</dbReference>
<dbReference type="AlphaFoldDB" id="A0A076MVJ6"/>
<keyword evidence="2" id="KW-1185">Reference proteome</keyword>
<dbReference type="GO" id="GO:0020037">
    <property type="term" value="F:heme binding"/>
    <property type="evidence" value="ECO:0007669"/>
    <property type="project" value="InterPro"/>
</dbReference>
<evidence type="ECO:0000313" key="1">
    <source>
        <dbReference type="EMBL" id="AIJ23021.1"/>
    </source>
</evidence>
<evidence type="ECO:0000313" key="2">
    <source>
        <dbReference type="Proteomes" id="UP000062973"/>
    </source>
</evidence>
<protein>
    <recommendedName>
        <fullName evidence="3">Catalase</fullName>
    </recommendedName>
</protein>
<reference evidence="1 2" key="1">
    <citation type="submission" date="2014-07" db="EMBL/GenBank/DDBJ databases">
        <title>Whole Genome Sequence of the Amycolatopsis methanolica 239.</title>
        <authorList>
            <person name="Tang B."/>
        </authorList>
    </citation>
    <scope>NUCLEOTIDE SEQUENCE [LARGE SCALE GENOMIC DNA]</scope>
    <source>
        <strain evidence="1 2">239</strain>
    </source>
</reference>
<dbReference type="eggNOG" id="COG0753">
    <property type="taxonomic scope" value="Bacteria"/>
</dbReference>
<dbReference type="InterPro" id="IPR020835">
    <property type="entry name" value="Catalase_sf"/>
</dbReference>
<dbReference type="EMBL" id="CP009110">
    <property type="protein sequence ID" value="AIJ23021.1"/>
    <property type="molecule type" value="Genomic_DNA"/>
</dbReference>
<dbReference type="Gene3D" id="2.40.180.10">
    <property type="entry name" value="Catalase core domain"/>
    <property type="match status" value="1"/>
</dbReference>